<protein>
    <submittedName>
        <fullName evidence="1">Uncharacterized protein</fullName>
    </submittedName>
</protein>
<reference evidence="1" key="2">
    <citation type="journal article" date="2004" name="Mol. Biol. Evol.">
        <title>The complete mitochondrial DNA sequence of the green alga Pseudendoclonium akinetum (Ulvophyceae) highlights distinctive evolutionary trends in the chlorophyta and suggests a sister-group relationship between the Ulvophyceae and Chlorophyceae.</title>
        <authorList>
            <person name="Pombert J.F."/>
            <person name="Otis C."/>
            <person name="Lemieux C."/>
            <person name="Turmel M."/>
        </authorList>
    </citation>
    <scope>NUCLEOTIDE SEQUENCE</scope>
    <source>
        <strain evidence="1">UTEX 1912</strain>
    </source>
</reference>
<dbReference type="RefSeq" id="YP_025774.1">
    <property type="nucleotide sequence ID" value="NC_005926.1"/>
</dbReference>
<sequence length="85" mass="9593">MLLFSIRLKEPTVGSCLQTILRTFSKIFLLLPPQSAHCILRLRGQNLLIAFSDCGNLFVNSQTSWAAKFAHFIRKLRRKAAAICS</sequence>
<name>Q6UVU1_TUPAK</name>
<reference evidence="1" key="1">
    <citation type="submission" date="2003-08" db="EMBL/GenBank/DDBJ databases">
        <authorList>
            <person name="Pombert J.-F."/>
            <person name="Otis C."/>
            <person name="Lemieux C."/>
            <person name="Turmel M."/>
        </authorList>
    </citation>
    <scope>NUCLEOTIDE SEQUENCE</scope>
    <source>
        <strain evidence="1">UTEX 1912</strain>
    </source>
</reference>
<keyword evidence="1" id="KW-0496">Mitochondrion</keyword>
<dbReference type="GeneID" id="2847037"/>
<evidence type="ECO:0000313" key="1">
    <source>
        <dbReference type="EMBL" id="AAQ18733.1"/>
    </source>
</evidence>
<organism evidence="1">
    <name type="scientific">Tupiella akineta</name>
    <name type="common">Green alga</name>
    <name type="synonym">Pseudendoclonium akinetum</name>
    <dbReference type="NCBI Taxonomy" id="160070"/>
    <lineage>
        <taxon>Eukaryota</taxon>
        <taxon>Viridiplantae</taxon>
        <taxon>Chlorophyta</taxon>
        <taxon>core chlorophytes</taxon>
        <taxon>Ulvophyceae</taxon>
        <taxon>OUU clade</taxon>
        <taxon>Ulotrichales</taxon>
        <taxon>Tupiellaceae</taxon>
        <taxon>Tupiella</taxon>
    </lineage>
</organism>
<dbReference type="EMBL" id="AY359242">
    <property type="protein sequence ID" value="AAQ18733.1"/>
    <property type="molecule type" value="Genomic_DNA"/>
</dbReference>
<proteinExistence type="predicted"/>
<accession>Q6UVU1</accession>
<gene>
    <name evidence="1" type="primary">orf85</name>
</gene>
<geneLocation type="mitochondrion" evidence="1"/>
<dbReference type="AlphaFoldDB" id="Q6UVU1"/>